<dbReference type="EMBL" id="JAATEP010000001">
    <property type="protein sequence ID" value="NJP88227.1"/>
    <property type="molecule type" value="Genomic_DNA"/>
</dbReference>
<evidence type="ECO:0000313" key="2">
    <source>
        <dbReference type="Proteomes" id="UP000696294"/>
    </source>
</evidence>
<name>A0ABX1AVC2_9ACTN</name>
<protein>
    <recommendedName>
        <fullName evidence="3">YtkA-like domain-containing protein</fullName>
    </recommendedName>
</protein>
<organism evidence="1 2">
    <name type="scientific">Nonomuraea composti</name>
    <dbReference type="NCBI Taxonomy" id="2720023"/>
    <lineage>
        <taxon>Bacteria</taxon>
        <taxon>Bacillati</taxon>
        <taxon>Actinomycetota</taxon>
        <taxon>Actinomycetes</taxon>
        <taxon>Streptosporangiales</taxon>
        <taxon>Streptosporangiaceae</taxon>
        <taxon>Nonomuraea</taxon>
    </lineage>
</organism>
<keyword evidence="2" id="KW-1185">Reference proteome</keyword>
<dbReference type="RefSeq" id="WP_168006048.1">
    <property type="nucleotide sequence ID" value="NZ_JAATEP010000001.1"/>
</dbReference>
<dbReference type="Proteomes" id="UP000696294">
    <property type="component" value="Unassembled WGS sequence"/>
</dbReference>
<reference evidence="1 2" key="1">
    <citation type="submission" date="2020-03" db="EMBL/GenBank/DDBJ databases">
        <title>WGS of actinomycetes isolated from Thailand.</title>
        <authorList>
            <person name="Thawai C."/>
        </authorList>
    </citation>
    <scope>NUCLEOTIDE SEQUENCE [LARGE SCALE GENOMIC DNA]</scope>
    <source>
        <strain evidence="1 2">FMUSA5-5</strain>
    </source>
</reference>
<evidence type="ECO:0008006" key="3">
    <source>
        <dbReference type="Google" id="ProtNLM"/>
    </source>
</evidence>
<accession>A0ABX1AVC2</accession>
<proteinExistence type="predicted"/>
<gene>
    <name evidence="1" type="ORF">HCN51_01935</name>
</gene>
<sequence length="130" mass="13399">MRMKAVLAAGVLVVAGAVVFVVGRSASADPINVTTTGTHYAATVLIEDPHPGRVAVQVEVGKGDADSVALSAVMADMGHSTPEVTATERQPGRFVAEGELFSMSGVWELSIRLDGPAGEEQLAVKALITD</sequence>
<comment type="caution">
    <text evidence="1">The sequence shown here is derived from an EMBL/GenBank/DDBJ whole genome shotgun (WGS) entry which is preliminary data.</text>
</comment>
<evidence type="ECO:0000313" key="1">
    <source>
        <dbReference type="EMBL" id="NJP88227.1"/>
    </source>
</evidence>